<feature type="region of interest" description="Disordered" evidence="1">
    <location>
        <begin position="211"/>
        <end position="362"/>
    </location>
</feature>
<comment type="caution">
    <text evidence="2">The sequence shown here is derived from an EMBL/GenBank/DDBJ whole genome shotgun (WGS) entry which is preliminary data.</text>
</comment>
<evidence type="ECO:0000313" key="2">
    <source>
        <dbReference type="EMBL" id="KAH0813332.1"/>
    </source>
</evidence>
<organism evidence="2 3">
    <name type="scientific">Tenebrio molitor</name>
    <name type="common">Yellow mealworm beetle</name>
    <dbReference type="NCBI Taxonomy" id="7067"/>
    <lineage>
        <taxon>Eukaryota</taxon>
        <taxon>Metazoa</taxon>
        <taxon>Ecdysozoa</taxon>
        <taxon>Arthropoda</taxon>
        <taxon>Hexapoda</taxon>
        <taxon>Insecta</taxon>
        <taxon>Pterygota</taxon>
        <taxon>Neoptera</taxon>
        <taxon>Endopterygota</taxon>
        <taxon>Coleoptera</taxon>
        <taxon>Polyphaga</taxon>
        <taxon>Cucujiformia</taxon>
        <taxon>Tenebrionidae</taxon>
        <taxon>Tenebrio</taxon>
    </lineage>
</organism>
<feature type="compositionally biased region" description="Basic and acidic residues" evidence="1">
    <location>
        <begin position="265"/>
        <end position="329"/>
    </location>
</feature>
<dbReference type="Proteomes" id="UP000719412">
    <property type="component" value="Unassembled WGS sequence"/>
</dbReference>
<protein>
    <submittedName>
        <fullName evidence="2">Uncharacterized protein</fullName>
    </submittedName>
</protein>
<reference evidence="2" key="1">
    <citation type="journal article" date="2020" name="J Insects Food Feed">
        <title>The yellow mealworm (Tenebrio molitor) genome: a resource for the emerging insects as food and feed industry.</title>
        <authorList>
            <person name="Eriksson T."/>
            <person name="Andere A."/>
            <person name="Kelstrup H."/>
            <person name="Emery V."/>
            <person name="Picard C."/>
        </authorList>
    </citation>
    <scope>NUCLEOTIDE SEQUENCE</scope>
    <source>
        <strain evidence="2">Stoneville</strain>
        <tissue evidence="2">Whole head</tissue>
    </source>
</reference>
<sequence>MLLHSLGLVYKSMRGMMTNSVDRDQWLNWHETIKEQYPAGGCPSTAPCFHLPSSHKQRVSISQHQPEVVGASIVPHEVVHVVFRSCGQQNIHEFLTGGGGRKNQHSFGHHREVSTGSSPVGKGAHGCINVVVYVCECEVEWAWVAGENAPEPRRITDRQRNKENELEKRPTTNIAKQKERALIKLGDAGWRRRAAGSHEPRRLAELIPVCTRYDGNGNSTNLGEDSGQEREGMPKSPKARKESSKREREDGRMSEEGLNPFRKSSRTERSTSRGEERNQSKEIEEKIETVLREIKEDMAGIVEESRARRKELAAAREKEGEQERAEIVRKGKNPLRNSSRTRRSPNRSQEENQSKKMDKEMKTTMIREMREEIKTLRKELAAVREENGELRKELATVREEMRGREEKGQLEKADWMKRMEMIEEKMEQREKNIYNYNNWNRSNKRKCREGGGRMVRKGDRSENDDLTKEERETQKKLRELAREERDRGKWVKIGYRKIQINGDWFRWDERQEKLKKIC</sequence>
<feature type="compositionally biased region" description="Basic and acidic residues" evidence="1">
    <location>
        <begin position="448"/>
        <end position="473"/>
    </location>
</feature>
<feature type="region of interest" description="Disordered" evidence="1">
    <location>
        <begin position="441"/>
        <end position="473"/>
    </location>
</feature>
<accession>A0A8J6HFQ1</accession>
<keyword evidence="3" id="KW-1185">Reference proteome</keyword>
<feature type="compositionally biased region" description="Basic and acidic residues" evidence="1">
    <location>
        <begin position="227"/>
        <end position="255"/>
    </location>
</feature>
<name>A0A8J6HFQ1_TENMO</name>
<feature type="compositionally biased region" description="Basic and acidic residues" evidence="1">
    <location>
        <begin position="348"/>
        <end position="362"/>
    </location>
</feature>
<evidence type="ECO:0000313" key="3">
    <source>
        <dbReference type="Proteomes" id="UP000719412"/>
    </source>
</evidence>
<dbReference type="EMBL" id="JABDTM020025387">
    <property type="protein sequence ID" value="KAH0813332.1"/>
    <property type="molecule type" value="Genomic_DNA"/>
</dbReference>
<dbReference type="AlphaFoldDB" id="A0A8J6HFQ1"/>
<reference evidence="2" key="2">
    <citation type="submission" date="2021-08" db="EMBL/GenBank/DDBJ databases">
        <authorList>
            <person name="Eriksson T."/>
        </authorList>
    </citation>
    <scope>NUCLEOTIDE SEQUENCE</scope>
    <source>
        <strain evidence="2">Stoneville</strain>
        <tissue evidence="2">Whole head</tissue>
    </source>
</reference>
<proteinExistence type="predicted"/>
<evidence type="ECO:0000256" key="1">
    <source>
        <dbReference type="SAM" id="MobiDB-lite"/>
    </source>
</evidence>
<feature type="region of interest" description="Disordered" evidence="1">
    <location>
        <begin position="154"/>
        <end position="178"/>
    </location>
</feature>
<gene>
    <name evidence="2" type="ORF">GEV33_009459</name>
</gene>